<dbReference type="InterPro" id="IPR002172">
    <property type="entry name" value="LDrepeatLR_classA_rpt"/>
</dbReference>
<feature type="disulfide bond" evidence="2">
    <location>
        <begin position="430"/>
        <end position="448"/>
    </location>
</feature>
<dbReference type="SMART" id="SM00192">
    <property type="entry name" value="LDLa"/>
    <property type="match status" value="1"/>
</dbReference>
<keyword evidence="3" id="KW-0812">Transmembrane</keyword>
<evidence type="ECO:0000259" key="5">
    <source>
        <dbReference type="PROSITE" id="PS01180"/>
    </source>
</evidence>
<dbReference type="Pfam" id="PF00057">
    <property type="entry name" value="Ldl_recept_a"/>
    <property type="match status" value="1"/>
</dbReference>
<accession>A0AA38M531</accession>
<feature type="chain" id="PRO_5041231307" description="CUB domain-containing protein" evidence="4">
    <location>
        <begin position="21"/>
        <end position="685"/>
    </location>
</feature>
<dbReference type="InterPro" id="IPR036055">
    <property type="entry name" value="LDL_receptor-like_sf"/>
</dbReference>
<dbReference type="CDD" id="cd00112">
    <property type="entry name" value="LDLa"/>
    <property type="match status" value="1"/>
</dbReference>
<feature type="transmembrane region" description="Helical" evidence="3">
    <location>
        <begin position="491"/>
        <end position="512"/>
    </location>
</feature>
<sequence length="685" mass="77797">MNLTGLPLTLVLLLSPSTNPQETQFLDDICGHINGQRIYLDHGEAGTLEAKFHSNIIDRFVKSKLSQKRCTVEFISCPSCIVNIKFRFLNLSRNCDRSTVFDACGCDYVWIYEPTFEQSSEQFCGRFVSSNVSVLEYKSQTRKAVVEFLYNRDYQHAFTLDYFSERNKILLTGFPKFGNLNSTSQAINTPFFPNLYPADLTMEHMITCESTNETCRISLVFTDFLIAASSIIDFFDWNGERIYVTTGSIFRPPVIVTSGPALTIRFYANGATNLGFRAYYSFILGNGTGGELTPDIDCGGQVGNLGGAITMMDMVHEGLKSFDCIWLIKPPETYLHMKTHLYVKVFSFSGFAGSAELVIRQGLTSYGPIVENLKLSLVRFYPSTVREHIVPISQGFYVRLKGFFRPESRLAIVYAAFNYKQCLAGSDFLCHNQRCISTLLNCDGFDHCGDNSDEFTTSCSNDPRDRRQWSKTPHFLFPKIEAFSELATSTVVFLLCSFGFIGFIFAMIVLLYRVNIKTRQQRQIQDHIETINAILEENVGIVEEEIIIPDDPPDYEAPPDYEDVMKRLSKRNSKRFERETRKFEVQGTSGSCQTTPVGIPDSPPPAYDANKRGDYKIFTSFHGMSFRNSNFLCDNLLSTAGRLMYRRNKAKFFSDSELSRVSSCKDTKMVHYRKSLTTEDVNLFI</sequence>
<dbReference type="PROSITE" id="PS01180">
    <property type="entry name" value="CUB"/>
    <property type="match status" value="1"/>
</dbReference>
<dbReference type="Gene3D" id="4.10.400.10">
    <property type="entry name" value="Low-density Lipoprotein Receptor"/>
    <property type="match status" value="1"/>
</dbReference>
<gene>
    <name evidence="6" type="ORF">Zmor_026343</name>
</gene>
<organism evidence="6 7">
    <name type="scientific">Zophobas morio</name>
    <dbReference type="NCBI Taxonomy" id="2755281"/>
    <lineage>
        <taxon>Eukaryota</taxon>
        <taxon>Metazoa</taxon>
        <taxon>Ecdysozoa</taxon>
        <taxon>Arthropoda</taxon>
        <taxon>Hexapoda</taxon>
        <taxon>Insecta</taxon>
        <taxon>Pterygota</taxon>
        <taxon>Neoptera</taxon>
        <taxon>Endopterygota</taxon>
        <taxon>Coleoptera</taxon>
        <taxon>Polyphaga</taxon>
        <taxon>Cucujiformia</taxon>
        <taxon>Tenebrionidae</taxon>
        <taxon>Zophobas</taxon>
    </lineage>
</organism>
<evidence type="ECO:0000313" key="7">
    <source>
        <dbReference type="Proteomes" id="UP001168821"/>
    </source>
</evidence>
<keyword evidence="3" id="KW-1133">Transmembrane helix</keyword>
<dbReference type="CDD" id="cd00041">
    <property type="entry name" value="CUB"/>
    <property type="match status" value="1"/>
</dbReference>
<evidence type="ECO:0000313" key="6">
    <source>
        <dbReference type="EMBL" id="KAJ3643643.1"/>
    </source>
</evidence>
<dbReference type="SUPFAM" id="SSF49854">
    <property type="entry name" value="Spermadhesin, CUB domain"/>
    <property type="match status" value="2"/>
</dbReference>
<dbReference type="InterPro" id="IPR000859">
    <property type="entry name" value="CUB_dom"/>
</dbReference>
<dbReference type="SMART" id="SM00042">
    <property type="entry name" value="CUB"/>
    <property type="match status" value="1"/>
</dbReference>
<dbReference type="Proteomes" id="UP001168821">
    <property type="component" value="Unassembled WGS sequence"/>
</dbReference>
<evidence type="ECO:0000256" key="3">
    <source>
        <dbReference type="SAM" id="Phobius"/>
    </source>
</evidence>
<dbReference type="PROSITE" id="PS50068">
    <property type="entry name" value="LDLRA_2"/>
    <property type="match status" value="1"/>
</dbReference>
<dbReference type="PROSITE" id="PS01209">
    <property type="entry name" value="LDLRA_1"/>
    <property type="match status" value="1"/>
</dbReference>
<dbReference type="AlphaFoldDB" id="A0AA38M531"/>
<protein>
    <recommendedName>
        <fullName evidence="5">CUB domain-containing protein</fullName>
    </recommendedName>
</protein>
<keyword evidence="1 2" id="KW-1015">Disulfide bond</keyword>
<feature type="signal peptide" evidence="4">
    <location>
        <begin position="1"/>
        <end position="20"/>
    </location>
</feature>
<comment type="caution">
    <text evidence="2">Lacks conserved residue(s) required for the propagation of feature annotation.</text>
</comment>
<keyword evidence="4" id="KW-0732">Signal</keyword>
<dbReference type="PANTHER" id="PTHR24652">
    <property type="entry name" value="LOW-DENSITY LIPOPROTEIN RECEPTOR CLASS A DOMAIN-CONTAINING PROTEIN 2"/>
    <property type="match status" value="1"/>
</dbReference>
<evidence type="ECO:0000256" key="4">
    <source>
        <dbReference type="SAM" id="SignalP"/>
    </source>
</evidence>
<proteinExistence type="predicted"/>
<keyword evidence="7" id="KW-1185">Reference proteome</keyword>
<dbReference type="Gene3D" id="2.60.120.290">
    <property type="entry name" value="Spermadhesin, CUB domain"/>
    <property type="match status" value="2"/>
</dbReference>
<comment type="caution">
    <text evidence="6">The sequence shown here is derived from an EMBL/GenBank/DDBJ whole genome shotgun (WGS) entry which is preliminary data.</text>
</comment>
<dbReference type="EMBL" id="JALNTZ010000008">
    <property type="protein sequence ID" value="KAJ3643643.1"/>
    <property type="molecule type" value="Genomic_DNA"/>
</dbReference>
<reference evidence="6" key="1">
    <citation type="journal article" date="2023" name="G3 (Bethesda)">
        <title>Whole genome assemblies of Zophobas morio and Tenebrio molitor.</title>
        <authorList>
            <person name="Kaur S."/>
            <person name="Stinson S.A."/>
            <person name="diCenzo G.C."/>
        </authorList>
    </citation>
    <scope>NUCLEOTIDE SEQUENCE</scope>
    <source>
        <strain evidence="6">QUZm001</strain>
    </source>
</reference>
<dbReference type="InterPro" id="IPR035914">
    <property type="entry name" value="Sperma_CUB_dom_sf"/>
</dbReference>
<evidence type="ECO:0000256" key="1">
    <source>
        <dbReference type="ARBA" id="ARBA00023157"/>
    </source>
</evidence>
<keyword evidence="3" id="KW-0472">Membrane</keyword>
<evidence type="ECO:0000256" key="2">
    <source>
        <dbReference type="PROSITE-ProRule" id="PRU00124"/>
    </source>
</evidence>
<feature type="domain" description="CUB" evidence="5">
    <location>
        <begin position="30"/>
        <end position="165"/>
    </location>
</feature>
<name>A0AA38M531_9CUCU</name>
<dbReference type="InterPro" id="IPR023415">
    <property type="entry name" value="LDLR_class-A_CS"/>
</dbReference>
<dbReference type="InterPro" id="IPR042333">
    <property type="entry name" value="LRAD2/Mig-13-like"/>
</dbReference>
<dbReference type="SUPFAM" id="SSF57424">
    <property type="entry name" value="LDL receptor-like module"/>
    <property type="match status" value="1"/>
</dbReference>